<comment type="caution">
    <text evidence="3">The sequence shown here is derived from an EMBL/GenBank/DDBJ whole genome shotgun (WGS) entry which is preliminary data.</text>
</comment>
<dbReference type="PANTHER" id="PTHR30015">
    <property type="entry name" value="MRR RESTRICTION SYSTEM PROTEIN"/>
    <property type="match status" value="1"/>
</dbReference>
<dbReference type="InterPro" id="IPR011856">
    <property type="entry name" value="tRNA_endonuc-like_dom_sf"/>
</dbReference>
<dbReference type="Pfam" id="PF04471">
    <property type="entry name" value="Mrr_cat"/>
    <property type="match status" value="1"/>
</dbReference>
<feature type="domain" description="Restriction endonuclease type IV Mrr" evidence="2">
    <location>
        <begin position="108"/>
        <end position="218"/>
    </location>
</feature>
<name>A0ABU6JJ51_9BURK</name>
<feature type="transmembrane region" description="Helical" evidence="1">
    <location>
        <begin position="65"/>
        <end position="86"/>
    </location>
</feature>
<gene>
    <name evidence="3" type="ORF">RY831_29490</name>
</gene>
<dbReference type="RefSeq" id="WP_326509914.1">
    <property type="nucleotide sequence ID" value="NZ_JAWIIV010000048.1"/>
</dbReference>
<dbReference type="EMBL" id="JAWIIV010000048">
    <property type="protein sequence ID" value="MEC4723295.1"/>
    <property type="molecule type" value="Genomic_DNA"/>
</dbReference>
<dbReference type="InterPro" id="IPR007560">
    <property type="entry name" value="Restrct_endonuc_IV_Mrr"/>
</dbReference>
<keyword evidence="1" id="KW-0812">Transmembrane</keyword>
<dbReference type="PANTHER" id="PTHR30015:SF7">
    <property type="entry name" value="TYPE IV METHYL-DIRECTED RESTRICTION ENZYME ECOKMRR"/>
    <property type="match status" value="1"/>
</dbReference>
<organism evidence="3 4">
    <name type="scientific">Noviherbaspirillum album</name>
    <dbReference type="NCBI Taxonomy" id="3080276"/>
    <lineage>
        <taxon>Bacteria</taxon>
        <taxon>Pseudomonadati</taxon>
        <taxon>Pseudomonadota</taxon>
        <taxon>Betaproteobacteria</taxon>
        <taxon>Burkholderiales</taxon>
        <taxon>Oxalobacteraceae</taxon>
        <taxon>Noviherbaspirillum</taxon>
    </lineage>
</organism>
<dbReference type="GO" id="GO:0004519">
    <property type="term" value="F:endonuclease activity"/>
    <property type="evidence" value="ECO:0007669"/>
    <property type="project" value="UniProtKB-KW"/>
</dbReference>
<accession>A0ABU6JJ51</accession>
<keyword evidence="3" id="KW-0255">Endonuclease</keyword>
<keyword evidence="3" id="KW-0378">Hydrolase</keyword>
<sequence>MGRKRKSSPAEDLLDLISMLPWWGGVALAIVSYLVLRRLAAPVPMMQTQPGQIGQMVSGIFKQTLAYYGQFILPTLCLIGAAISAFKRNQRSNLIADVSASSAVNVLEGMTWREFEMLVGEAFRLQGYQVVETGGNGADGGVDLVLRKDNEKFYVQCKQWKAYKVGVEVVREMYGVMAAHGATGGFVVTSGRFTDAASQFALGRNLKLVDGPALMKLIEHAKSNRTAAVKTDVNVKTPMKTKLTAPSRPHCAETMVQRSAKRGAHAGQSFWGRVAYPSCKGIRPFA</sequence>
<dbReference type="InterPro" id="IPR052906">
    <property type="entry name" value="Type_IV_Methyl-Rstrct_Enzyme"/>
</dbReference>
<keyword evidence="1" id="KW-0472">Membrane</keyword>
<keyword evidence="4" id="KW-1185">Reference proteome</keyword>
<dbReference type="Gene3D" id="3.40.1350.10">
    <property type="match status" value="1"/>
</dbReference>
<keyword evidence="1" id="KW-1133">Transmembrane helix</keyword>
<protein>
    <submittedName>
        <fullName evidence="3">Restriction endonuclease</fullName>
    </submittedName>
</protein>
<reference evidence="3 4" key="1">
    <citation type="submission" date="2023-10" db="EMBL/GenBank/DDBJ databases">
        <title>Noviherbaspirillum sp. CPCC 100848 genome assembly.</title>
        <authorList>
            <person name="Li X.Y."/>
            <person name="Fang X.M."/>
        </authorList>
    </citation>
    <scope>NUCLEOTIDE SEQUENCE [LARGE SCALE GENOMIC DNA]</scope>
    <source>
        <strain evidence="3 4">CPCC 100848</strain>
    </source>
</reference>
<dbReference type="InterPro" id="IPR011335">
    <property type="entry name" value="Restrct_endonuc-II-like"/>
</dbReference>
<feature type="transmembrane region" description="Helical" evidence="1">
    <location>
        <begin position="12"/>
        <end position="36"/>
    </location>
</feature>
<dbReference type="Proteomes" id="UP001352263">
    <property type="component" value="Unassembled WGS sequence"/>
</dbReference>
<evidence type="ECO:0000256" key="1">
    <source>
        <dbReference type="SAM" id="Phobius"/>
    </source>
</evidence>
<proteinExistence type="predicted"/>
<evidence type="ECO:0000313" key="4">
    <source>
        <dbReference type="Proteomes" id="UP001352263"/>
    </source>
</evidence>
<dbReference type="SUPFAM" id="SSF52980">
    <property type="entry name" value="Restriction endonuclease-like"/>
    <property type="match status" value="1"/>
</dbReference>
<evidence type="ECO:0000313" key="3">
    <source>
        <dbReference type="EMBL" id="MEC4723295.1"/>
    </source>
</evidence>
<evidence type="ECO:0000259" key="2">
    <source>
        <dbReference type="Pfam" id="PF04471"/>
    </source>
</evidence>
<keyword evidence="3" id="KW-0540">Nuclease</keyword>